<sequence length="261" mass="27608">MVESINTDTRKTAPDALFVAIHGDRYDAHEALETARADVARGLLVSRPVEHPAPQILVEDTVQALGQLAASWRDDLSAKVIALTGSNGKTTVKEMLAAICSQVGNTCVTQGNLNNHIGMPLTLLRVRSSDQFAILEMGANHPDEIDYLTRIARPHIALLNNAGAAHLEGFGSLEGVAKAKGEIFNGLEDGGVAIINADDGYADYWLGLNAQRDILTFGTAEGAGVRVISAHPLVLEMSGQPYPVNFSLLGKHNALNAAAAA</sequence>
<feature type="non-terminal residue" evidence="4">
    <location>
        <position position="261"/>
    </location>
</feature>
<dbReference type="InterPro" id="IPR013221">
    <property type="entry name" value="Mur_ligase_cen"/>
</dbReference>
<reference evidence="4" key="1">
    <citation type="submission" date="2020-11" db="EMBL/GenBank/DDBJ databases">
        <authorList>
            <person name="Tran Van P."/>
        </authorList>
    </citation>
    <scope>NUCLEOTIDE SEQUENCE</scope>
</reference>
<evidence type="ECO:0000256" key="2">
    <source>
        <dbReference type="ARBA" id="ARBA00022741"/>
    </source>
</evidence>
<evidence type="ECO:0000313" key="4">
    <source>
        <dbReference type="EMBL" id="CAD7238563.1"/>
    </source>
</evidence>
<dbReference type="InterPro" id="IPR051046">
    <property type="entry name" value="MurCDEF_CellWall_CoF430Synth"/>
</dbReference>
<keyword evidence="2" id="KW-0547">Nucleotide-binding</keyword>
<dbReference type="GO" id="GO:0016881">
    <property type="term" value="F:acid-amino acid ligase activity"/>
    <property type="evidence" value="ECO:0007669"/>
    <property type="project" value="InterPro"/>
</dbReference>
<dbReference type="Gene3D" id="3.40.1390.10">
    <property type="entry name" value="MurE/MurF, N-terminal domain"/>
    <property type="match status" value="1"/>
</dbReference>
<protein>
    <submittedName>
        <fullName evidence="4">Uncharacterized protein</fullName>
    </submittedName>
</protein>
<evidence type="ECO:0000256" key="3">
    <source>
        <dbReference type="ARBA" id="ARBA00022840"/>
    </source>
</evidence>
<proteinExistence type="predicted"/>
<dbReference type="InterPro" id="IPR036565">
    <property type="entry name" value="Mur-like_cat_sf"/>
</dbReference>
<dbReference type="GO" id="GO:0005524">
    <property type="term" value="F:ATP binding"/>
    <property type="evidence" value="ECO:0007669"/>
    <property type="project" value="UniProtKB-KW"/>
</dbReference>
<name>A0A7R8X0Z1_9CRUS</name>
<dbReference type="Pfam" id="PF08245">
    <property type="entry name" value="Mur_ligase_M"/>
    <property type="match status" value="1"/>
</dbReference>
<accession>A0A7R8X0Z1</accession>
<dbReference type="PANTHER" id="PTHR43024">
    <property type="entry name" value="UDP-N-ACETYLMURAMOYL-TRIPEPTIDE--D-ALANYL-D-ALANINE LIGASE"/>
    <property type="match status" value="1"/>
</dbReference>
<keyword evidence="1" id="KW-0436">Ligase</keyword>
<dbReference type="AlphaFoldDB" id="A0A7R8X0Z1"/>
<dbReference type="SUPFAM" id="SSF53623">
    <property type="entry name" value="MurD-like peptide ligases, catalytic domain"/>
    <property type="match status" value="1"/>
</dbReference>
<gene>
    <name evidence="4" type="ORF">CTOB1V02_LOCUS16378</name>
</gene>
<dbReference type="Gene3D" id="3.40.1190.10">
    <property type="entry name" value="Mur-like, catalytic domain"/>
    <property type="match status" value="1"/>
</dbReference>
<organism evidence="4">
    <name type="scientific">Cyprideis torosa</name>
    <dbReference type="NCBI Taxonomy" id="163714"/>
    <lineage>
        <taxon>Eukaryota</taxon>
        <taxon>Metazoa</taxon>
        <taxon>Ecdysozoa</taxon>
        <taxon>Arthropoda</taxon>
        <taxon>Crustacea</taxon>
        <taxon>Oligostraca</taxon>
        <taxon>Ostracoda</taxon>
        <taxon>Podocopa</taxon>
        <taxon>Podocopida</taxon>
        <taxon>Cytherocopina</taxon>
        <taxon>Cytheroidea</taxon>
        <taxon>Cytherideidae</taxon>
        <taxon>Cyprideis</taxon>
    </lineage>
</organism>
<evidence type="ECO:0000256" key="1">
    <source>
        <dbReference type="ARBA" id="ARBA00022598"/>
    </source>
</evidence>
<dbReference type="OrthoDB" id="7627253at2759"/>
<dbReference type="InterPro" id="IPR035911">
    <property type="entry name" value="MurE/MurF_N"/>
</dbReference>
<dbReference type="EMBL" id="OB703953">
    <property type="protein sequence ID" value="CAD7238563.1"/>
    <property type="molecule type" value="Genomic_DNA"/>
</dbReference>
<dbReference type="SUPFAM" id="SSF63418">
    <property type="entry name" value="MurE/MurF N-terminal domain"/>
    <property type="match status" value="1"/>
</dbReference>
<dbReference type="PANTHER" id="PTHR43024:SF1">
    <property type="entry name" value="UDP-N-ACETYLMURAMOYL-TRIPEPTIDE--D-ALANYL-D-ALANINE LIGASE"/>
    <property type="match status" value="1"/>
</dbReference>
<keyword evidence="3" id="KW-0067">ATP-binding</keyword>